<dbReference type="InterPro" id="IPR041796">
    <property type="entry name" value="Mre11_N"/>
</dbReference>
<dbReference type="SUPFAM" id="SSF56300">
    <property type="entry name" value="Metallo-dependent phosphatases"/>
    <property type="match status" value="1"/>
</dbReference>
<dbReference type="InterPro" id="IPR004843">
    <property type="entry name" value="Calcineurin-like_PHP"/>
</dbReference>
<accession>A0A0F9LHD8</accession>
<keyword evidence="2" id="KW-0378">Hydrolase</keyword>
<dbReference type="InterPro" id="IPR029052">
    <property type="entry name" value="Metallo-depent_PP-like"/>
</dbReference>
<sequence length="393" mass="45553">MTATNLFKMNLGDITIPKDNNHKSVKFIHASDIHLGNAQYQNEYRSDDFILSFREILNYAIHHSVDFVLLGGDVFTSLEMLPGTLTKIIKILQDFKKCSEGNIPIIAIEGNHDIRKFSRGLKLLKRGQSWLKLIACLGLIVLLDADLEEAPEGIFPSYDFQINKGGKIQIKNVVIYGNRYIGQTPEDNLQKIRTAIKREDNLFIILLQHFGIEGQMINIPGVRLEKAEILKEKVDYLALGHFHKQFIINNWIFNPGSSEAACSIDSTYRRGVFLVEIFGKEKFTKKVSIIRLNNRHHRWEIINLPKQIRRKEELYSFIIQRLKSYFKYQNLNIKPSDCNTPILYLVLKGKCPFRSCKINEKELSNRIAKNLPILYVKIYQKFTNSLETLDKYM</sequence>
<dbReference type="PANTHER" id="PTHR30337">
    <property type="entry name" value="COMPONENT OF ATP-DEPENDENT DSDNA EXONUCLEASE"/>
    <property type="match status" value="1"/>
</dbReference>
<gene>
    <name evidence="5" type="ORF">LCGC14_1580020</name>
</gene>
<evidence type="ECO:0000256" key="3">
    <source>
        <dbReference type="ARBA" id="ARBA00022839"/>
    </source>
</evidence>
<dbReference type="Gene3D" id="3.60.21.10">
    <property type="match status" value="1"/>
</dbReference>
<evidence type="ECO:0000256" key="1">
    <source>
        <dbReference type="ARBA" id="ARBA00022722"/>
    </source>
</evidence>
<dbReference type="PANTHER" id="PTHR30337:SF0">
    <property type="entry name" value="NUCLEASE SBCCD SUBUNIT D"/>
    <property type="match status" value="1"/>
</dbReference>
<dbReference type="Pfam" id="PF00149">
    <property type="entry name" value="Metallophos"/>
    <property type="match status" value="1"/>
</dbReference>
<name>A0A0F9LHD8_9ZZZZ</name>
<dbReference type="CDD" id="cd00840">
    <property type="entry name" value="MPP_Mre11_N"/>
    <property type="match status" value="1"/>
</dbReference>
<keyword evidence="3" id="KW-0269">Exonuclease</keyword>
<comment type="caution">
    <text evidence="5">The sequence shown here is derived from an EMBL/GenBank/DDBJ whole genome shotgun (WGS) entry which is preliminary data.</text>
</comment>
<proteinExistence type="predicted"/>
<dbReference type="GO" id="GO:0004527">
    <property type="term" value="F:exonuclease activity"/>
    <property type="evidence" value="ECO:0007669"/>
    <property type="project" value="UniProtKB-KW"/>
</dbReference>
<feature type="domain" description="Calcineurin-like phosphoesterase" evidence="4">
    <location>
        <begin position="26"/>
        <end position="244"/>
    </location>
</feature>
<organism evidence="5">
    <name type="scientific">marine sediment metagenome</name>
    <dbReference type="NCBI Taxonomy" id="412755"/>
    <lineage>
        <taxon>unclassified sequences</taxon>
        <taxon>metagenomes</taxon>
        <taxon>ecological metagenomes</taxon>
    </lineage>
</organism>
<dbReference type="InterPro" id="IPR050535">
    <property type="entry name" value="DNA_Repair-Maintenance_Comp"/>
</dbReference>
<reference evidence="5" key="1">
    <citation type="journal article" date="2015" name="Nature">
        <title>Complex archaea that bridge the gap between prokaryotes and eukaryotes.</title>
        <authorList>
            <person name="Spang A."/>
            <person name="Saw J.H."/>
            <person name="Jorgensen S.L."/>
            <person name="Zaremba-Niedzwiedzka K."/>
            <person name="Martijn J."/>
            <person name="Lind A.E."/>
            <person name="van Eijk R."/>
            <person name="Schleper C."/>
            <person name="Guy L."/>
            <person name="Ettema T.J."/>
        </authorList>
    </citation>
    <scope>NUCLEOTIDE SEQUENCE</scope>
</reference>
<evidence type="ECO:0000313" key="5">
    <source>
        <dbReference type="EMBL" id="KKM26910.1"/>
    </source>
</evidence>
<protein>
    <recommendedName>
        <fullName evidence="4">Calcineurin-like phosphoesterase domain-containing protein</fullName>
    </recommendedName>
</protein>
<keyword evidence="1" id="KW-0540">Nuclease</keyword>
<evidence type="ECO:0000256" key="2">
    <source>
        <dbReference type="ARBA" id="ARBA00022801"/>
    </source>
</evidence>
<dbReference type="EMBL" id="LAZR01012423">
    <property type="protein sequence ID" value="KKM26910.1"/>
    <property type="molecule type" value="Genomic_DNA"/>
</dbReference>
<evidence type="ECO:0000259" key="4">
    <source>
        <dbReference type="Pfam" id="PF00149"/>
    </source>
</evidence>
<dbReference type="AlphaFoldDB" id="A0A0F9LHD8"/>